<dbReference type="Pfam" id="PF23302">
    <property type="entry name" value="HTH_DNAJC9"/>
    <property type="match status" value="1"/>
</dbReference>
<dbReference type="PRINTS" id="PR00625">
    <property type="entry name" value="JDOMAIN"/>
</dbReference>
<name>A0AAE0WQL5_9PEZI</name>
<dbReference type="PROSITE" id="PS50076">
    <property type="entry name" value="DNAJ_2"/>
    <property type="match status" value="1"/>
</dbReference>
<dbReference type="Pfam" id="PF00226">
    <property type="entry name" value="DnaJ"/>
    <property type="match status" value="1"/>
</dbReference>
<reference evidence="3" key="1">
    <citation type="submission" date="2023-07" db="EMBL/GenBank/DDBJ databases">
        <title>Black Yeasts Isolated from many extreme environments.</title>
        <authorList>
            <person name="Coleine C."/>
            <person name="Stajich J.E."/>
            <person name="Selbmann L."/>
        </authorList>
    </citation>
    <scope>NUCLEOTIDE SEQUENCE</scope>
    <source>
        <strain evidence="3">CCFEE 5485</strain>
    </source>
</reference>
<evidence type="ECO:0000313" key="4">
    <source>
        <dbReference type="Proteomes" id="UP001274830"/>
    </source>
</evidence>
<protein>
    <recommendedName>
        <fullName evidence="2">J domain-containing protein</fullName>
    </recommendedName>
</protein>
<accession>A0AAE0WQL5</accession>
<evidence type="ECO:0000313" key="3">
    <source>
        <dbReference type="EMBL" id="KAK3675873.1"/>
    </source>
</evidence>
<gene>
    <name evidence="3" type="ORF">LTR78_004065</name>
</gene>
<feature type="region of interest" description="Disordered" evidence="1">
    <location>
        <begin position="184"/>
        <end position="242"/>
    </location>
</feature>
<feature type="region of interest" description="Disordered" evidence="1">
    <location>
        <begin position="258"/>
        <end position="316"/>
    </location>
</feature>
<evidence type="ECO:0000256" key="1">
    <source>
        <dbReference type="SAM" id="MobiDB-lite"/>
    </source>
</evidence>
<dbReference type="Gene3D" id="1.10.287.110">
    <property type="entry name" value="DnaJ domain"/>
    <property type="match status" value="1"/>
</dbReference>
<keyword evidence="4" id="KW-1185">Reference proteome</keyword>
<dbReference type="GO" id="GO:0005737">
    <property type="term" value="C:cytoplasm"/>
    <property type="evidence" value="ECO:0007669"/>
    <property type="project" value="TreeGrafter"/>
</dbReference>
<dbReference type="GO" id="GO:0005634">
    <property type="term" value="C:nucleus"/>
    <property type="evidence" value="ECO:0007669"/>
    <property type="project" value="TreeGrafter"/>
</dbReference>
<evidence type="ECO:0000259" key="2">
    <source>
        <dbReference type="PROSITE" id="PS50076"/>
    </source>
</evidence>
<feature type="domain" description="J" evidence="2">
    <location>
        <begin position="16"/>
        <end position="83"/>
    </location>
</feature>
<dbReference type="GO" id="GO:0031072">
    <property type="term" value="F:heat shock protein binding"/>
    <property type="evidence" value="ECO:0007669"/>
    <property type="project" value="TreeGrafter"/>
</dbReference>
<organism evidence="3 4">
    <name type="scientific">Recurvomyces mirabilis</name>
    <dbReference type="NCBI Taxonomy" id="574656"/>
    <lineage>
        <taxon>Eukaryota</taxon>
        <taxon>Fungi</taxon>
        <taxon>Dikarya</taxon>
        <taxon>Ascomycota</taxon>
        <taxon>Pezizomycotina</taxon>
        <taxon>Dothideomycetes</taxon>
        <taxon>Dothideomycetidae</taxon>
        <taxon>Mycosphaerellales</taxon>
        <taxon>Teratosphaeriaceae</taxon>
        <taxon>Recurvomyces</taxon>
    </lineage>
</organism>
<dbReference type="InterPro" id="IPR056453">
    <property type="entry name" value="HTH_DNAJC9"/>
</dbReference>
<dbReference type="Proteomes" id="UP001274830">
    <property type="component" value="Unassembled WGS sequence"/>
</dbReference>
<dbReference type="PANTHER" id="PTHR44144:SF1">
    <property type="entry name" value="DNAJ HOMOLOG SUBFAMILY C MEMBER 9"/>
    <property type="match status" value="1"/>
</dbReference>
<dbReference type="AlphaFoldDB" id="A0AAE0WQL5"/>
<dbReference type="InterPro" id="IPR018253">
    <property type="entry name" value="DnaJ_domain_CS"/>
</dbReference>
<dbReference type="PROSITE" id="PS00636">
    <property type="entry name" value="DNAJ_1"/>
    <property type="match status" value="1"/>
</dbReference>
<feature type="compositionally biased region" description="Basic residues" evidence="1">
    <location>
        <begin position="189"/>
        <end position="200"/>
    </location>
</feature>
<dbReference type="EMBL" id="JAUTXT010000012">
    <property type="protein sequence ID" value="KAK3675873.1"/>
    <property type="molecule type" value="Genomic_DNA"/>
</dbReference>
<dbReference type="CDD" id="cd06257">
    <property type="entry name" value="DnaJ"/>
    <property type="match status" value="1"/>
</dbReference>
<dbReference type="PANTHER" id="PTHR44144">
    <property type="entry name" value="DNAJ HOMOLOG SUBFAMILY C MEMBER 9"/>
    <property type="match status" value="1"/>
</dbReference>
<dbReference type="InterPro" id="IPR036869">
    <property type="entry name" value="J_dom_sf"/>
</dbReference>
<dbReference type="SUPFAM" id="SSF46565">
    <property type="entry name" value="Chaperone J-domain"/>
    <property type="match status" value="1"/>
</dbReference>
<proteinExistence type="predicted"/>
<dbReference type="SMART" id="SM00271">
    <property type="entry name" value="DnaJ"/>
    <property type="match status" value="1"/>
</dbReference>
<dbReference type="FunFam" id="1.10.287.110:FF:000110">
    <property type="entry name" value="DnaJ domain protein (AFU_orthologue AFUA_2G13210)"/>
    <property type="match status" value="1"/>
</dbReference>
<dbReference type="InterPro" id="IPR052594">
    <property type="entry name" value="J_domain-containing_protein"/>
</dbReference>
<comment type="caution">
    <text evidence="3">The sequence shown here is derived from an EMBL/GenBank/DDBJ whole genome shotgun (WGS) entry which is preliminary data.</text>
</comment>
<dbReference type="InterPro" id="IPR001623">
    <property type="entry name" value="DnaJ_domain"/>
</dbReference>
<sequence>MPSADIDLQDTPPSINPYEVLSIDKSATPDQIKSAYRKAALRHHPDKACDTDKEEAHTKFQEVAFAYAILSDERRRRRYDATGSTSESLDLEDDDFNWADFFHEQFEHVISEDSINDFAKSYKGSEEEKQHVLKAYEKCGGNMEKLYEEVMLSDMLEDEDRFRVTIDKGIDEGEVEGYKKYTAESEAARKKRMDRARKRKEKEAKEASAAEMETDEDPQSKMNRAKAKKGKGDMGDLAALIQSRQKDRAGDFFAGLEAKYAGGSGGGKKSAKRSSEDEGPSEEAFAANRKKGKASTNGGGEDAEAGARRSKRAKRA</sequence>